<gene>
    <name evidence="5" type="primary">6052643</name>
    <name evidence="4" type="ORF">CpipJ_CPIJ018735</name>
</gene>
<name>B0XGV2_CULQU</name>
<dbReference type="CDD" id="cd23992">
    <property type="entry name" value="PBP_GOBP"/>
    <property type="match status" value="1"/>
</dbReference>
<dbReference type="VEuPathDB" id="VectorBase:CQUJHB017172"/>
<evidence type="ECO:0000256" key="3">
    <source>
        <dbReference type="ARBA" id="ARBA00022525"/>
    </source>
</evidence>
<dbReference type="STRING" id="7176.B0XGV2"/>
<dbReference type="Proteomes" id="UP000002320">
    <property type="component" value="Unassembled WGS sequence"/>
</dbReference>
<sequence length="290" mass="32586">MEKGTVQLEPQQQLQLINITVQEQIFNNNLVVYDYWKRDLHSNSSAKATKLQSTVQRTVGCSTAINVWTDSCKNCLHVIGSAVRRTAGHYSYQSRITACYSRCRGSSKQALGGGAFVIGRVRTAAPTVLQVKYLKYFSLSTCLAAWAPLNPEETLYVYTSCFDEWAPKDGTQRKAVAETWFKSWDLKPDNPGTHCFAKCVLEGVGLYDEKTNTMAVSRVVEQQKAFEKFNSYGPKEVSDLTSALSPIKPSPDCAQLFKAYSPVFEKFKTTIRSLYHGHKEVTEKIYKSLV</sequence>
<dbReference type="KEGG" id="cqu:CpipJ_CPIJ018735"/>
<dbReference type="InterPro" id="IPR036728">
    <property type="entry name" value="PBP_GOBP_sf"/>
</dbReference>
<evidence type="ECO:0000256" key="2">
    <source>
        <dbReference type="ARBA" id="ARBA00008098"/>
    </source>
</evidence>
<protein>
    <submittedName>
        <fullName evidence="4 5">D7 protein</fullName>
    </submittedName>
</protein>
<dbReference type="InParanoid" id="B0XGV2"/>
<evidence type="ECO:0000256" key="1">
    <source>
        <dbReference type="ARBA" id="ARBA00004613"/>
    </source>
</evidence>
<keyword evidence="3" id="KW-0964">Secreted</keyword>
<accession>B0XGV2</accession>
<dbReference type="Gene3D" id="1.10.238.20">
    <property type="entry name" value="Pheromone/general odorant binding protein domain"/>
    <property type="match status" value="1"/>
</dbReference>
<dbReference type="SUPFAM" id="SSF47565">
    <property type="entry name" value="Insect pheromone/odorant-binding proteins"/>
    <property type="match status" value="1"/>
</dbReference>
<dbReference type="AlphaFoldDB" id="B0XGV2"/>
<dbReference type="GO" id="GO:0005549">
    <property type="term" value="F:odorant binding"/>
    <property type="evidence" value="ECO:0007669"/>
    <property type="project" value="InterPro"/>
</dbReference>
<dbReference type="EMBL" id="DS233068">
    <property type="protein sequence ID" value="EDS27839.1"/>
    <property type="molecule type" value="Genomic_DNA"/>
</dbReference>
<dbReference type="GO" id="GO:0005576">
    <property type="term" value="C:extracellular region"/>
    <property type="evidence" value="ECO:0007669"/>
    <property type="project" value="UniProtKB-SubCell"/>
</dbReference>
<comment type="subcellular location">
    <subcellularLocation>
        <location evidence="1">Secreted</location>
    </subcellularLocation>
</comment>
<dbReference type="VEuPathDB" id="VectorBase:CPIJ018735"/>
<reference evidence="4" key="1">
    <citation type="submission" date="2007-03" db="EMBL/GenBank/DDBJ databases">
        <title>Annotation of Culex pipiens quinquefasciatus.</title>
        <authorList>
            <consortium name="The Broad Institute Genome Sequencing Platform"/>
            <person name="Atkinson P.W."/>
            <person name="Hemingway J."/>
            <person name="Christensen B.M."/>
            <person name="Higgs S."/>
            <person name="Kodira C."/>
            <person name="Hannick L."/>
            <person name="Megy K."/>
            <person name="O'Leary S."/>
            <person name="Pearson M."/>
            <person name="Haas B.J."/>
            <person name="Mauceli E."/>
            <person name="Wortman J.R."/>
            <person name="Lee N.H."/>
            <person name="Guigo R."/>
            <person name="Stanke M."/>
            <person name="Alvarado L."/>
            <person name="Amedeo P."/>
            <person name="Antoine C.H."/>
            <person name="Arensburger P."/>
            <person name="Bidwell S.L."/>
            <person name="Crawford M."/>
            <person name="Camaro F."/>
            <person name="Devon K."/>
            <person name="Engels R."/>
            <person name="Hammond M."/>
            <person name="Howarth C."/>
            <person name="Koehrsen M."/>
            <person name="Lawson D."/>
            <person name="Montgomery P."/>
            <person name="Nene V."/>
            <person name="Nusbaum C."/>
            <person name="Puiu D."/>
            <person name="Romero-Severson J."/>
            <person name="Severson D.W."/>
            <person name="Shumway M."/>
            <person name="Sisk P."/>
            <person name="Stolte C."/>
            <person name="Zeng Q."/>
            <person name="Eisenstadt E."/>
            <person name="Fraser-Liggett C."/>
            <person name="Strausberg R."/>
            <person name="Galagan J."/>
            <person name="Birren B."/>
            <person name="Collins F.H."/>
        </authorList>
    </citation>
    <scope>NUCLEOTIDE SEQUENCE [LARGE SCALE GENOMIC DNA]</scope>
    <source>
        <strain evidence="4">JHB</strain>
    </source>
</reference>
<dbReference type="EnsemblMetazoa" id="CPIJ018735-RA">
    <property type="protein sequence ID" value="CPIJ018735-PA"/>
    <property type="gene ID" value="CPIJ018735"/>
</dbReference>
<dbReference type="SMR" id="B0XGV2"/>
<proteinExistence type="inferred from homology"/>
<evidence type="ECO:0000313" key="6">
    <source>
        <dbReference type="Proteomes" id="UP000002320"/>
    </source>
</evidence>
<keyword evidence="6" id="KW-1185">Reference proteome</keyword>
<evidence type="ECO:0000313" key="4">
    <source>
        <dbReference type="EMBL" id="EDS27839.1"/>
    </source>
</evidence>
<comment type="similarity">
    <text evidence="2">Belongs to the PBP/GOBP family.</text>
</comment>
<reference evidence="5" key="2">
    <citation type="submission" date="2020-05" db="UniProtKB">
        <authorList>
            <consortium name="EnsemblMetazoa"/>
        </authorList>
    </citation>
    <scope>IDENTIFICATION</scope>
    <source>
        <strain evidence="5">JHB</strain>
    </source>
</reference>
<dbReference type="HOGENOM" id="CLU_960593_0_0_1"/>
<dbReference type="OrthoDB" id="7722701at2759"/>
<organism>
    <name type="scientific">Culex quinquefasciatus</name>
    <name type="common">Southern house mosquito</name>
    <name type="synonym">Culex pungens</name>
    <dbReference type="NCBI Taxonomy" id="7176"/>
    <lineage>
        <taxon>Eukaryota</taxon>
        <taxon>Metazoa</taxon>
        <taxon>Ecdysozoa</taxon>
        <taxon>Arthropoda</taxon>
        <taxon>Hexapoda</taxon>
        <taxon>Insecta</taxon>
        <taxon>Pterygota</taxon>
        <taxon>Neoptera</taxon>
        <taxon>Endopterygota</taxon>
        <taxon>Diptera</taxon>
        <taxon>Nematocera</taxon>
        <taxon>Culicoidea</taxon>
        <taxon>Culicidae</taxon>
        <taxon>Culicinae</taxon>
        <taxon>Culicini</taxon>
        <taxon>Culex</taxon>
        <taxon>Culex</taxon>
    </lineage>
</organism>
<evidence type="ECO:0000313" key="5">
    <source>
        <dbReference type="EnsemblMetazoa" id="CPIJ018735-PA"/>
    </source>
</evidence>